<comment type="similarity">
    <text evidence="1">Belongs to the short-chain dehydrogenases/reductases (SDR) family.</text>
</comment>
<comment type="caution">
    <text evidence="3">The sequence shown here is derived from an EMBL/GenBank/DDBJ whole genome shotgun (WGS) entry which is preliminary data.</text>
</comment>
<name>A0A366HSU5_9BACT</name>
<accession>A0A366HSU5</accession>
<evidence type="ECO:0000256" key="1">
    <source>
        <dbReference type="ARBA" id="ARBA00006484"/>
    </source>
</evidence>
<dbReference type="Proteomes" id="UP000253426">
    <property type="component" value="Unassembled WGS sequence"/>
</dbReference>
<dbReference type="GO" id="GO:0016491">
    <property type="term" value="F:oxidoreductase activity"/>
    <property type="evidence" value="ECO:0007669"/>
    <property type="project" value="UniProtKB-KW"/>
</dbReference>
<dbReference type="Gene3D" id="3.40.50.720">
    <property type="entry name" value="NAD(P)-binding Rossmann-like Domain"/>
    <property type="match status" value="1"/>
</dbReference>
<dbReference type="PANTHER" id="PTHR24321">
    <property type="entry name" value="DEHYDROGENASES, SHORT CHAIN"/>
    <property type="match status" value="1"/>
</dbReference>
<evidence type="ECO:0000256" key="2">
    <source>
        <dbReference type="ARBA" id="ARBA00023002"/>
    </source>
</evidence>
<gene>
    <name evidence="3" type="ORF">DES53_102149</name>
</gene>
<dbReference type="Pfam" id="PF13561">
    <property type="entry name" value="adh_short_C2"/>
    <property type="match status" value="1"/>
</dbReference>
<protein>
    <submittedName>
        <fullName evidence="3">NAD(P)-dependent dehydrogenase (Short-subunit alcohol dehydrogenase family)</fullName>
    </submittedName>
</protein>
<dbReference type="PANTHER" id="PTHR24321:SF8">
    <property type="entry name" value="ESTRADIOL 17-BETA-DEHYDROGENASE 8-RELATED"/>
    <property type="match status" value="1"/>
</dbReference>
<dbReference type="RefSeq" id="WP_113957339.1">
    <property type="nucleotide sequence ID" value="NZ_QNRR01000002.1"/>
</dbReference>
<dbReference type="PRINTS" id="PR00081">
    <property type="entry name" value="GDHRDH"/>
</dbReference>
<dbReference type="AlphaFoldDB" id="A0A366HSU5"/>
<sequence>MTVQYDVAGLVVVIAGGTTGLGLSAAQRLVEQGAKVVVFGRSDESVRSALTVLGASARGFAGDACEPSTAEKAVELAVREFGRIDALYHVAGGSGRSQGDGPLHEITDEGWQFTLDLNLTSLFNSNRAAVRQFLKQGGGGTILNMGSVLGWSPSPVHFASHAYAATKSAILGFSKATASYYVDDNIRINVIAPALVETPMSKRAVGNDEIMRFIATKQPLDGGRVGVPEDLDGAALFLLSRHAHFITGQVLAVDGGWTVSEGQYAE</sequence>
<dbReference type="FunFam" id="3.40.50.720:FF:000084">
    <property type="entry name" value="Short-chain dehydrogenase reductase"/>
    <property type="match status" value="1"/>
</dbReference>
<reference evidence="3 4" key="1">
    <citation type="submission" date="2018-06" db="EMBL/GenBank/DDBJ databases">
        <title>Genomic Encyclopedia of Type Strains, Phase IV (KMG-IV): sequencing the most valuable type-strain genomes for metagenomic binning, comparative biology and taxonomic classification.</title>
        <authorList>
            <person name="Goeker M."/>
        </authorList>
    </citation>
    <scope>NUCLEOTIDE SEQUENCE [LARGE SCALE GENOMIC DNA]</scope>
    <source>
        <strain evidence="3 4">DSM 25532</strain>
    </source>
</reference>
<dbReference type="SUPFAM" id="SSF51735">
    <property type="entry name" value="NAD(P)-binding Rossmann-fold domains"/>
    <property type="match status" value="1"/>
</dbReference>
<dbReference type="InterPro" id="IPR036291">
    <property type="entry name" value="NAD(P)-bd_dom_sf"/>
</dbReference>
<proteinExistence type="inferred from homology"/>
<dbReference type="CDD" id="cd05233">
    <property type="entry name" value="SDR_c"/>
    <property type="match status" value="1"/>
</dbReference>
<organism evidence="3 4">
    <name type="scientific">Roseimicrobium gellanilyticum</name>
    <dbReference type="NCBI Taxonomy" id="748857"/>
    <lineage>
        <taxon>Bacteria</taxon>
        <taxon>Pseudomonadati</taxon>
        <taxon>Verrucomicrobiota</taxon>
        <taxon>Verrucomicrobiia</taxon>
        <taxon>Verrucomicrobiales</taxon>
        <taxon>Verrucomicrobiaceae</taxon>
        <taxon>Roseimicrobium</taxon>
    </lineage>
</organism>
<evidence type="ECO:0000313" key="3">
    <source>
        <dbReference type="EMBL" id="RBP45767.1"/>
    </source>
</evidence>
<dbReference type="InterPro" id="IPR002347">
    <property type="entry name" value="SDR_fam"/>
</dbReference>
<dbReference type="EMBL" id="QNRR01000002">
    <property type="protein sequence ID" value="RBP45767.1"/>
    <property type="molecule type" value="Genomic_DNA"/>
</dbReference>
<evidence type="ECO:0000313" key="4">
    <source>
        <dbReference type="Proteomes" id="UP000253426"/>
    </source>
</evidence>
<keyword evidence="4" id="KW-1185">Reference proteome</keyword>
<dbReference type="PRINTS" id="PR00080">
    <property type="entry name" value="SDRFAMILY"/>
</dbReference>
<keyword evidence="2" id="KW-0560">Oxidoreductase</keyword>
<dbReference type="OrthoDB" id="9803333at2"/>